<evidence type="ECO:0008006" key="4">
    <source>
        <dbReference type="Google" id="ProtNLM"/>
    </source>
</evidence>
<protein>
    <recommendedName>
        <fullName evidence="4">EcsC family protein</fullName>
    </recommendedName>
</protein>
<accession>A0A3N4SHY7</accession>
<evidence type="ECO:0000313" key="2">
    <source>
        <dbReference type="EMBL" id="RPE36114.1"/>
    </source>
</evidence>
<name>A0A3N4SHY7_9ACTN</name>
<dbReference type="Proteomes" id="UP000266906">
    <property type="component" value="Unassembled WGS sequence"/>
</dbReference>
<feature type="compositionally biased region" description="Low complexity" evidence="1">
    <location>
        <begin position="277"/>
        <end position="291"/>
    </location>
</feature>
<sequence>MTANITPENPELRFSAVLMYAANLPGVRIDREAYLRKTLARTCSAEQVERAVRESPAAAGIPAEVLEKAANDSIRYEAGKVSALSAAAGLPGLLFLPATVPADLAQYFGHMLRIAQKLAYLYSWPDLFSGEDDLDDATKGVLTLFLGVMFGTHSANVAVGKLAKAISEQLVKQLPRKALTQGVVYPVVKKVAAYLGVQMTKQTFAKSVSKAVPVIGAVVSGGLTLATYLPMAKRLKNHLSGLELATGAQADAGDVIDVEGFEDVEGLEDLADFEDAAGPGTEPGTELGTAPVAGPGTGLVARIPRPWKRSQPNAEPNSGPNAGPDSGPEEPAGSR</sequence>
<feature type="region of interest" description="Disordered" evidence="1">
    <location>
        <begin position="274"/>
        <end position="335"/>
    </location>
</feature>
<comment type="caution">
    <text evidence="2">The sequence shown here is derived from an EMBL/GenBank/DDBJ whole genome shotgun (WGS) entry which is preliminary data.</text>
</comment>
<reference evidence="2 3" key="1">
    <citation type="submission" date="2018-11" db="EMBL/GenBank/DDBJ databases">
        <title>Sequencing the genomes of 1000 actinobacteria strains.</title>
        <authorList>
            <person name="Klenk H.-P."/>
        </authorList>
    </citation>
    <scope>NUCLEOTIDE SEQUENCE [LARGE SCALE GENOMIC DNA]</scope>
    <source>
        <strain evidence="2 3">DSM 44781</strain>
    </source>
</reference>
<gene>
    <name evidence="2" type="ORF">EDD38_4481</name>
</gene>
<dbReference type="EMBL" id="RKQG01000001">
    <property type="protein sequence ID" value="RPE36114.1"/>
    <property type="molecule type" value="Genomic_DNA"/>
</dbReference>
<evidence type="ECO:0000256" key="1">
    <source>
        <dbReference type="SAM" id="MobiDB-lite"/>
    </source>
</evidence>
<evidence type="ECO:0000313" key="3">
    <source>
        <dbReference type="Proteomes" id="UP000266906"/>
    </source>
</evidence>
<organism evidence="2 3">
    <name type="scientific">Kitasatospora cineracea</name>
    <dbReference type="NCBI Taxonomy" id="88074"/>
    <lineage>
        <taxon>Bacteria</taxon>
        <taxon>Bacillati</taxon>
        <taxon>Actinomycetota</taxon>
        <taxon>Actinomycetes</taxon>
        <taxon>Kitasatosporales</taxon>
        <taxon>Streptomycetaceae</taxon>
        <taxon>Kitasatospora</taxon>
    </lineage>
</organism>
<keyword evidence="3" id="KW-1185">Reference proteome</keyword>
<dbReference type="AlphaFoldDB" id="A0A3N4SHY7"/>
<proteinExistence type="predicted"/>
<feature type="compositionally biased region" description="Polar residues" evidence="1">
    <location>
        <begin position="310"/>
        <end position="320"/>
    </location>
</feature>